<dbReference type="Proteomes" id="UP000182235">
    <property type="component" value="Unassembled WGS sequence"/>
</dbReference>
<dbReference type="VEuPathDB" id="FungiDB:AJ78_06467"/>
<reference evidence="1 2" key="1">
    <citation type="submission" date="2015-07" db="EMBL/GenBank/DDBJ databases">
        <title>Emmonsia species relationships and genome sequence.</title>
        <authorList>
            <consortium name="The Broad Institute Genomics Platform"/>
            <person name="Cuomo C.A."/>
            <person name="Munoz J.F."/>
            <person name="Imamovic A."/>
            <person name="Priest M.E."/>
            <person name="Young S."/>
            <person name="Clay O.K."/>
            <person name="McEwen J.G."/>
        </authorList>
    </citation>
    <scope>NUCLEOTIDE SEQUENCE [LARGE SCALE GENOMIC DNA]</scope>
    <source>
        <strain evidence="1 2">UAMH 9510</strain>
    </source>
</reference>
<gene>
    <name evidence="1" type="ORF">AJ78_06467</name>
</gene>
<organism evidence="1 2">
    <name type="scientific">Emergomyces pasteurianus Ep9510</name>
    <dbReference type="NCBI Taxonomy" id="1447872"/>
    <lineage>
        <taxon>Eukaryota</taxon>
        <taxon>Fungi</taxon>
        <taxon>Dikarya</taxon>
        <taxon>Ascomycota</taxon>
        <taxon>Pezizomycotina</taxon>
        <taxon>Eurotiomycetes</taxon>
        <taxon>Eurotiomycetidae</taxon>
        <taxon>Onygenales</taxon>
        <taxon>Ajellomycetaceae</taxon>
        <taxon>Emergomyces</taxon>
    </lineage>
</organism>
<comment type="caution">
    <text evidence="1">The sequence shown here is derived from an EMBL/GenBank/DDBJ whole genome shotgun (WGS) entry which is preliminary data.</text>
</comment>
<keyword evidence="2" id="KW-1185">Reference proteome</keyword>
<protein>
    <submittedName>
        <fullName evidence="1">Uncharacterized protein</fullName>
    </submittedName>
</protein>
<evidence type="ECO:0000313" key="1">
    <source>
        <dbReference type="EMBL" id="OJD13033.1"/>
    </source>
</evidence>
<accession>A0A1J9P8U4</accession>
<dbReference type="AlphaFoldDB" id="A0A1J9P8U4"/>
<name>A0A1J9P8U4_9EURO</name>
<evidence type="ECO:0000313" key="2">
    <source>
        <dbReference type="Proteomes" id="UP000182235"/>
    </source>
</evidence>
<proteinExistence type="predicted"/>
<sequence length="75" mass="7897">MTILASNIAEALLGLAFINQSKNSSKKRSACSPNSSIKLLQSRDEFNDGFNGGFNGGFNDGFNGGFDGGFNESGR</sequence>
<dbReference type="EMBL" id="LGRN01000340">
    <property type="protein sequence ID" value="OJD13033.1"/>
    <property type="molecule type" value="Genomic_DNA"/>
</dbReference>